<dbReference type="STRING" id="1291742.LOOC260_104690"/>
<gene>
    <name evidence="4" type="ORF">LOOC260_104690</name>
</gene>
<reference evidence="4 5" key="1">
    <citation type="submission" date="2014-11" db="EMBL/GenBank/DDBJ databases">
        <title>Complete genome sequence and analysis of Lactobacillus hokkaidonensis LOOC260T.</title>
        <authorList>
            <person name="Tanizawa Y."/>
            <person name="Tohno M."/>
            <person name="Kaminuma E."/>
            <person name="Nakamura Y."/>
            <person name="Arita M."/>
        </authorList>
    </citation>
    <scope>NUCLEOTIDE SEQUENCE [LARGE SCALE GENOMIC DNA]</scope>
    <source>
        <strain evidence="4 5">LOOC260</strain>
    </source>
</reference>
<dbReference type="Proteomes" id="UP000031620">
    <property type="component" value="Chromosome"/>
</dbReference>
<evidence type="ECO:0000256" key="1">
    <source>
        <dbReference type="ARBA" id="ARBA00022679"/>
    </source>
</evidence>
<evidence type="ECO:0000313" key="4">
    <source>
        <dbReference type="EMBL" id="BAP85033.1"/>
    </source>
</evidence>
<name>A0A0A1GVZ4_9LACO</name>
<accession>A0A0A1GVZ4</accession>
<keyword evidence="2 4" id="KW-0012">Acyltransferase</keyword>
<evidence type="ECO:0000256" key="2">
    <source>
        <dbReference type="ARBA" id="ARBA00023315"/>
    </source>
</evidence>
<dbReference type="GO" id="GO:0006654">
    <property type="term" value="P:phosphatidic acid biosynthetic process"/>
    <property type="evidence" value="ECO:0007669"/>
    <property type="project" value="TreeGrafter"/>
</dbReference>
<dbReference type="EMBL" id="AP014680">
    <property type="protein sequence ID" value="BAP85033.1"/>
    <property type="molecule type" value="Genomic_DNA"/>
</dbReference>
<sequence>MIDRMLLGDDRDSVIANIKKAANEGRFNDKVENGDPVLSVEQQDLVLTNYLKKHDGLAYKFNNLISRVTVNSALKFITRTVKIEGLDNIKAVTSGAIVTSNHFSPLDTAYVHKAVVKAGKSRLYIVSELENLKMQGLLGYIMNYYDTMPISTNANYMGREFPELVKNILDRDQFVLIYPEQEMWFNYRKPRPPKRGAYYYAAKFKVPIISCFVEMQNQAKVKDSEFGDVAIIIHILNPIYPDPHKSEHENSILLMNQDYAQKSTAYEKVYNKKLDYKFADADIAGWYPPEHLDN</sequence>
<feature type="domain" description="Phospholipid/glycerol acyltransferase" evidence="3">
    <location>
        <begin position="96"/>
        <end position="216"/>
    </location>
</feature>
<dbReference type="InterPro" id="IPR002123">
    <property type="entry name" value="Plipid/glycerol_acylTrfase"/>
</dbReference>
<dbReference type="RefSeq" id="WP_052467256.1">
    <property type="nucleotide sequence ID" value="NZ_AP014680.1"/>
</dbReference>
<organism evidence="4 5">
    <name type="scientific">Paucilactobacillus hokkaidonensis JCM 18461</name>
    <dbReference type="NCBI Taxonomy" id="1291742"/>
    <lineage>
        <taxon>Bacteria</taxon>
        <taxon>Bacillati</taxon>
        <taxon>Bacillota</taxon>
        <taxon>Bacilli</taxon>
        <taxon>Lactobacillales</taxon>
        <taxon>Lactobacillaceae</taxon>
        <taxon>Paucilactobacillus</taxon>
    </lineage>
</organism>
<evidence type="ECO:0000313" key="5">
    <source>
        <dbReference type="Proteomes" id="UP000031620"/>
    </source>
</evidence>
<protein>
    <submittedName>
        <fullName evidence="4">1-acyl-sn-glycerol-3-phosphate acyltransferase</fullName>
    </submittedName>
</protein>
<proteinExistence type="predicted"/>
<dbReference type="Pfam" id="PF01553">
    <property type="entry name" value="Acyltransferase"/>
    <property type="match status" value="1"/>
</dbReference>
<dbReference type="PANTHER" id="PTHR10434:SF11">
    <property type="entry name" value="1-ACYL-SN-GLYCEROL-3-PHOSPHATE ACYLTRANSFERASE"/>
    <property type="match status" value="1"/>
</dbReference>
<dbReference type="SMART" id="SM00563">
    <property type="entry name" value="PlsC"/>
    <property type="match status" value="1"/>
</dbReference>
<dbReference type="KEGG" id="lho:LOOC260_104690"/>
<evidence type="ECO:0000259" key="3">
    <source>
        <dbReference type="SMART" id="SM00563"/>
    </source>
</evidence>
<dbReference type="CDD" id="cd07989">
    <property type="entry name" value="LPLAT_AGPAT-like"/>
    <property type="match status" value="1"/>
</dbReference>
<dbReference type="PANTHER" id="PTHR10434">
    <property type="entry name" value="1-ACYL-SN-GLYCEROL-3-PHOSPHATE ACYLTRANSFERASE"/>
    <property type="match status" value="1"/>
</dbReference>
<dbReference type="HOGENOM" id="CLU_962364_0_0_9"/>
<keyword evidence="1 4" id="KW-0808">Transferase</keyword>
<dbReference type="SUPFAM" id="SSF69593">
    <property type="entry name" value="Glycerol-3-phosphate (1)-acyltransferase"/>
    <property type="match status" value="1"/>
</dbReference>
<dbReference type="AlphaFoldDB" id="A0A0A1GVZ4"/>
<dbReference type="GO" id="GO:0003841">
    <property type="term" value="F:1-acylglycerol-3-phosphate O-acyltransferase activity"/>
    <property type="evidence" value="ECO:0007669"/>
    <property type="project" value="TreeGrafter"/>
</dbReference>